<sequence>MATTLSMGSVFNNATYTAIADVMLPHTQNTYWHEFYEISKTQLQLNYFERLWEAWYAYMNNDTLATGILSFVMHELVYFGRSLPWIIIDCMPSMNKYKIQDAKVPSAKEQWNCAKLVLLQHFTVELPQIWLFHPLAHYCGMKISAPFPPLWKMAFQIALFFVLEDAWHYWQHRFLHWGPMYKYVHKIHHQYSAPFGMAAEYASPIEVAFLGLGTVGVPIVWCALTGDLHVFTMYMWIVLRLFQAIDAHSGYDFPISMRHWFPWWGGADFHDKHHEKFIGNYSSSFRWWDYICDTENSPEAVKRRREKRIAALRKVQ</sequence>
<dbReference type="GO" id="GO:0016491">
    <property type="term" value="F:oxidoreductase activity"/>
    <property type="evidence" value="ECO:0007669"/>
    <property type="project" value="InterPro"/>
</dbReference>
<dbReference type="OrthoDB" id="1658724at2759"/>
<evidence type="ECO:0000256" key="1">
    <source>
        <dbReference type="ARBA" id="ARBA00004370"/>
    </source>
</evidence>
<organism evidence="6 7">
    <name type="scientific">Neohortaea acidophila</name>
    <dbReference type="NCBI Taxonomy" id="245834"/>
    <lineage>
        <taxon>Eukaryota</taxon>
        <taxon>Fungi</taxon>
        <taxon>Dikarya</taxon>
        <taxon>Ascomycota</taxon>
        <taxon>Pezizomycotina</taxon>
        <taxon>Dothideomycetes</taxon>
        <taxon>Dothideomycetidae</taxon>
        <taxon>Mycosphaerellales</taxon>
        <taxon>Teratosphaeriaceae</taxon>
        <taxon>Neohortaea</taxon>
    </lineage>
</organism>
<reference evidence="6" key="1">
    <citation type="journal article" date="2020" name="Stud. Mycol.">
        <title>101 Dothideomycetes genomes: a test case for predicting lifestyles and emergence of pathogens.</title>
        <authorList>
            <person name="Haridas S."/>
            <person name="Albert R."/>
            <person name="Binder M."/>
            <person name="Bloem J."/>
            <person name="Labutti K."/>
            <person name="Salamov A."/>
            <person name="Andreopoulos B."/>
            <person name="Baker S."/>
            <person name="Barry K."/>
            <person name="Bills G."/>
            <person name="Bluhm B."/>
            <person name="Cannon C."/>
            <person name="Castanera R."/>
            <person name="Culley D."/>
            <person name="Daum C."/>
            <person name="Ezra D."/>
            <person name="Gonzalez J."/>
            <person name="Henrissat B."/>
            <person name="Kuo A."/>
            <person name="Liang C."/>
            <person name="Lipzen A."/>
            <person name="Lutzoni F."/>
            <person name="Magnuson J."/>
            <person name="Mondo S."/>
            <person name="Nolan M."/>
            <person name="Ohm R."/>
            <person name="Pangilinan J."/>
            <person name="Park H.-J."/>
            <person name="Ramirez L."/>
            <person name="Alfaro M."/>
            <person name="Sun H."/>
            <person name="Tritt A."/>
            <person name="Yoshinaga Y."/>
            <person name="Zwiers L.-H."/>
            <person name="Turgeon B."/>
            <person name="Goodwin S."/>
            <person name="Spatafora J."/>
            <person name="Crous P."/>
            <person name="Grigoriev I."/>
        </authorList>
    </citation>
    <scope>NUCLEOTIDE SEQUENCE</scope>
    <source>
        <strain evidence="6">CBS 113389</strain>
    </source>
</reference>
<keyword evidence="7" id="KW-1185">Reference proteome</keyword>
<dbReference type="RefSeq" id="XP_033594196.1">
    <property type="nucleotide sequence ID" value="XM_033732339.1"/>
</dbReference>
<dbReference type="GO" id="GO:0005506">
    <property type="term" value="F:iron ion binding"/>
    <property type="evidence" value="ECO:0007669"/>
    <property type="project" value="InterPro"/>
</dbReference>
<accession>A0A6A6Q8C3</accession>
<evidence type="ECO:0000256" key="3">
    <source>
        <dbReference type="ARBA" id="ARBA00022989"/>
    </source>
</evidence>
<evidence type="ECO:0000256" key="4">
    <source>
        <dbReference type="ARBA" id="ARBA00023136"/>
    </source>
</evidence>
<name>A0A6A6Q8C3_9PEZI</name>
<comment type="subcellular location">
    <subcellularLocation>
        <location evidence="1">Membrane</location>
    </subcellularLocation>
</comment>
<dbReference type="Proteomes" id="UP000799767">
    <property type="component" value="Unassembled WGS sequence"/>
</dbReference>
<dbReference type="Pfam" id="PF04116">
    <property type="entry name" value="FA_hydroxylase"/>
    <property type="match status" value="1"/>
</dbReference>
<evidence type="ECO:0000256" key="2">
    <source>
        <dbReference type="ARBA" id="ARBA00022692"/>
    </source>
</evidence>
<evidence type="ECO:0000313" key="7">
    <source>
        <dbReference type="Proteomes" id="UP000799767"/>
    </source>
</evidence>
<dbReference type="InterPro" id="IPR050307">
    <property type="entry name" value="Sterol_Desaturase_Related"/>
</dbReference>
<dbReference type="PANTHER" id="PTHR11863">
    <property type="entry name" value="STEROL DESATURASE"/>
    <property type="match status" value="1"/>
</dbReference>
<keyword evidence="2" id="KW-0812">Transmembrane</keyword>
<keyword evidence="3" id="KW-1133">Transmembrane helix</keyword>
<dbReference type="GO" id="GO:0016020">
    <property type="term" value="C:membrane"/>
    <property type="evidence" value="ECO:0007669"/>
    <property type="project" value="UniProtKB-SubCell"/>
</dbReference>
<protein>
    <submittedName>
        <fullName evidence="6">ERG25, C-4 methyl sterol oxidase</fullName>
    </submittedName>
</protein>
<gene>
    <name evidence="6" type="ORF">BDY17DRAFT_289307</name>
</gene>
<keyword evidence="4" id="KW-0472">Membrane</keyword>
<dbReference type="AlphaFoldDB" id="A0A6A6Q8C3"/>
<evidence type="ECO:0000313" key="6">
    <source>
        <dbReference type="EMBL" id="KAF2487627.1"/>
    </source>
</evidence>
<dbReference type="GO" id="GO:0008610">
    <property type="term" value="P:lipid biosynthetic process"/>
    <property type="evidence" value="ECO:0007669"/>
    <property type="project" value="InterPro"/>
</dbReference>
<evidence type="ECO:0000259" key="5">
    <source>
        <dbReference type="Pfam" id="PF04116"/>
    </source>
</evidence>
<dbReference type="EMBL" id="MU001631">
    <property type="protein sequence ID" value="KAF2487627.1"/>
    <property type="molecule type" value="Genomic_DNA"/>
</dbReference>
<dbReference type="InterPro" id="IPR006694">
    <property type="entry name" value="Fatty_acid_hydroxylase"/>
</dbReference>
<dbReference type="GeneID" id="54473341"/>
<proteinExistence type="predicted"/>
<feature type="domain" description="Fatty acid hydroxylase" evidence="5">
    <location>
        <begin position="158"/>
        <end position="294"/>
    </location>
</feature>